<name>A0ABR1CXJ0_NECAM</name>
<dbReference type="Gene3D" id="3.60.10.10">
    <property type="entry name" value="Endonuclease/exonuclease/phosphatase"/>
    <property type="match status" value="1"/>
</dbReference>
<evidence type="ECO:0000313" key="1">
    <source>
        <dbReference type="EMBL" id="KAK6743032.1"/>
    </source>
</evidence>
<gene>
    <name evidence="1" type="primary">Necator_chrIII.g11115</name>
    <name evidence="1" type="ORF">RB195_010350</name>
</gene>
<protein>
    <submittedName>
        <fullName evidence="1">Uncharacterized protein</fullName>
    </submittedName>
</protein>
<sequence>MNDGTLVIREEKVPSQNVGSVGFVLRPSVVYLVDSHEILSSRLIILRLRPLRQKPISIINCYSPTLANDSEWDAFYEELEKLICNEKTSYKVVVGDFKAKLGKGTEEEYWIGRFGLEDRNENGKCLTESSIDATRAKIDQTCEDILKLFSFLIQSRRCSTSRSFSLSMLSMTIPSQKPTSKAKSPVDGSSLCELGRFLLSA</sequence>
<evidence type="ECO:0000313" key="2">
    <source>
        <dbReference type="Proteomes" id="UP001303046"/>
    </source>
</evidence>
<organism evidence="1 2">
    <name type="scientific">Necator americanus</name>
    <name type="common">Human hookworm</name>
    <dbReference type="NCBI Taxonomy" id="51031"/>
    <lineage>
        <taxon>Eukaryota</taxon>
        <taxon>Metazoa</taxon>
        <taxon>Ecdysozoa</taxon>
        <taxon>Nematoda</taxon>
        <taxon>Chromadorea</taxon>
        <taxon>Rhabditida</taxon>
        <taxon>Rhabditina</taxon>
        <taxon>Rhabditomorpha</taxon>
        <taxon>Strongyloidea</taxon>
        <taxon>Ancylostomatidae</taxon>
        <taxon>Bunostominae</taxon>
        <taxon>Necator</taxon>
    </lineage>
</organism>
<comment type="caution">
    <text evidence="1">The sequence shown here is derived from an EMBL/GenBank/DDBJ whole genome shotgun (WGS) entry which is preliminary data.</text>
</comment>
<dbReference type="EMBL" id="JAVFWL010000003">
    <property type="protein sequence ID" value="KAK6743032.1"/>
    <property type="molecule type" value="Genomic_DNA"/>
</dbReference>
<keyword evidence="2" id="KW-1185">Reference proteome</keyword>
<dbReference type="Proteomes" id="UP001303046">
    <property type="component" value="Unassembled WGS sequence"/>
</dbReference>
<accession>A0ABR1CXJ0</accession>
<proteinExistence type="predicted"/>
<reference evidence="1 2" key="1">
    <citation type="submission" date="2023-08" db="EMBL/GenBank/DDBJ databases">
        <title>A Necator americanus chromosomal reference genome.</title>
        <authorList>
            <person name="Ilik V."/>
            <person name="Petrzelkova K.J."/>
            <person name="Pardy F."/>
            <person name="Fuh T."/>
            <person name="Niatou-Singa F.S."/>
            <person name="Gouil Q."/>
            <person name="Baker L."/>
            <person name="Ritchie M.E."/>
            <person name="Jex A.R."/>
            <person name="Gazzola D."/>
            <person name="Li H."/>
            <person name="Toshio Fujiwara R."/>
            <person name="Zhan B."/>
            <person name="Aroian R.V."/>
            <person name="Pafco B."/>
            <person name="Schwarz E.M."/>
        </authorList>
    </citation>
    <scope>NUCLEOTIDE SEQUENCE [LARGE SCALE GENOMIC DNA]</scope>
    <source>
        <strain evidence="1 2">Aroian</strain>
        <tissue evidence="1">Whole animal</tissue>
    </source>
</reference>
<dbReference type="InterPro" id="IPR036691">
    <property type="entry name" value="Endo/exonu/phosph_ase_sf"/>
</dbReference>